<dbReference type="InterPro" id="IPR018309">
    <property type="entry name" value="Tscrpt_reg_PadR_C"/>
</dbReference>
<evidence type="ECO:0000259" key="1">
    <source>
        <dbReference type="Pfam" id="PF03551"/>
    </source>
</evidence>
<accession>A0ABS3E3X1</accession>
<reference evidence="3 4" key="1">
    <citation type="submission" date="2020-12" db="EMBL/GenBank/DDBJ databases">
        <title>Oil enriched cultivation method for isolating marine PHA-producing bacteria.</title>
        <authorList>
            <person name="Zheng W."/>
            <person name="Yu S."/>
            <person name="Huang Y."/>
        </authorList>
    </citation>
    <scope>NUCLEOTIDE SEQUENCE [LARGE SCALE GENOMIC DNA]</scope>
    <source>
        <strain evidence="3 4">SN0-2</strain>
    </source>
</reference>
<dbReference type="Pfam" id="PF03551">
    <property type="entry name" value="PadR"/>
    <property type="match status" value="1"/>
</dbReference>
<dbReference type="InterPro" id="IPR005149">
    <property type="entry name" value="Tscrpt_reg_PadR_N"/>
</dbReference>
<gene>
    <name evidence="3" type="ORF">JF535_03805</name>
</gene>
<comment type="caution">
    <text evidence="3">The sequence shown here is derived from an EMBL/GenBank/DDBJ whole genome shotgun (WGS) entry which is preliminary data.</text>
</comment>
<proteinExistence type="predicted"/>
<dbReference type="Gene3D" id="6.10.140.190">
    <property type="match status" value="1"/>
</dbReference>
<dbReference type="RefSeq" id="WP_206999273.1">
    <property type="nucleotide sequence ID" value="NZ_JAEKJR010000001.1"/>
</dbReference>
<feature type="domain" description="Transcription regulator PadR N-terminal" evidence="1">
    <location>
        <begin position="7"/>
        <end position="81"/>
    </location>
</feature>
<dbReference type="Pfam" id="PF10400">
    <property type="entry name" value="Vir_act_alpha_C"/>
    <property type="match status" value="1"/>
</dbReference>
<dbReference type="PANTHER" id="PTHR43252:SF4">
    <property type="entry name" value="TRANSCRIPTIONAL REGULATORY PROTEIN"/>
    <property type="match status" value="1"/>
</dbReference>
<dbReference type="InterPro" id="IPR036388">
    <property type="entry name" value="WH-like_DNA-bd_sf"/>
</dbReference>
<organism evidence="3 4">
    <name type="scientific">Microbulbifer salipaludis</name>
    <dbReference type="NCBI Taxonomy" id="187980"/>
    <lineage>
        <taxon>Bacteria</taxon>
        <taxon>Pseudomonadati</taxon>
        <taxon>Pseudomonadota</taxon>
        <taxon>Gammaproteobacteria</taxon>
        <taxon>Cellvibrionales</taxon>
        <taxon>Microbulbiferaceae</taxon>
        <taxon>Microbulbifer</taxon>
    </lineage>
</organism>
<dbReference type="Gene3D" id="1.10.10.10">
    <property type="entry name" value="Winged helix-like DNA-binding domain superfamily/Winged helix DNA-binding domain"/>
    <property type="match status" value="1"/>
</dbReference>
<evidence type="ECO:0000259" key="2">
    <source>
        <dbReference type="Pfam" id="PF10400"/>
    </source>
</evidence>
<evidence type="ECO:0000313" key="4">
    <source>
        <dbReference type="Proteomes" id="UP000664293"/>
    </source>
</evidence>
<sequence>MSLRFAVLTLLDIEPGSGYDLKRRFARSVSYFWSASHQQMYRELHKLHGEGLLDCAEQPQEGRPDKKVYSLTTAGRAALAEWAAKPAAAQKIREPFLIQLFAGHHLSNTQLRAEVERHLQEHRAMLATYEAQNQRFYSRPVEQQQRLWLAHQPLLLGIETEKTWIRWAEQLLERLELERQKEERVDAQAGAQGPEQHNH</sequence>
<dbReference type="EMBL" id="JAEKJR010000001">
    <property type="protein sequence ID" value="MBN8429972.1"/>
    <property type="molecule type" value="Genomic_DNA"/>
</dbReference>
<dbReference type="InterPro" id="IPR036390">
    <property type="entry name" value="WH_DNA-bd_sf"/>
</dbReference>
<feature type="domain" description="Transcription regulator PadR C-terminal" evidence="2">
    <location>
        <begin position="92"/>
        <end position="176"/>
    </location>
</feature>
<evidence type="ECO:0000313" key="3">
    <source>
        <dbReference type="EMBL" id="MBN8429972.1"/>
    </source>
</evidence>
<dbReference type="SUPFAM" id="SSF46785">
    <property type="entry name" value="Winged helix' DNA-binding domain"/>
    <property type="match status" value="1"/>
</dbReference>
<protein>
    <submittedName>
        <fullName evidence="3">PadR family transcriptional regulator</fullName>
    </submittedName>
</protein>
<keyword evidence="4" id="KW-1185">Reference proteome</keyword>
<dbReference type="Proteomes" id="UP000664293">
    <property type="component" value="Unassembled WGS sequence"/>
</dbReference>
<dbReference type="PANTHER" id="PTHR43252">
    <property type="entry name" value="TRANSCRIPTIONAL REGULATOR YQJI"/>
    <property type="match status" value="1"/>
</dbReference>
<name>A0ABS3E3X1_9GAMM</name>